<protein>
    <submittedName>
        <fullName evidence="2">Uncharacterized protein</fullName>
    </submittedName>
</protein>
<reference evidence="2 3" key="1">
    <citation type="submission" date="2019-02" db="EMBL/GenBank/DDBJ databases">
        <title>Deep-cultivation of Planctomycetes and their phenomic and genomic characterization uncovers novel biology.</title>
        <authorList>
            <person name="Wiegand S."/>
            <person name="Jogler M."/>
            <person name="Boedeker C."/>
            <person name="Pinto D."/>
            <person name="Vollmers J."/>
            <person name="Rivas-Marin E."/>
            <person name="Kohn T."/>
            <person name="Peeters S.H."/>
            <person name="Heuer A."/>
            <person name="Rast P."/>
            <person name="Oberbeckmann S."/>
            <person name="Bunk B."/>
            <person name="Jeske O."/>
            <person name="Meyerdierks A."/>
            <person name="Storesund J.E."/>
            <person name="Kallscheuer N."/>
            <person name="Luecker S."/>
            <person name="Lage O.M."/>
            <person name="Pohl T."/>
            <person name="Merkel B.J."/>
            <person name="Hornburger P."/>
            <person name="Mueller R.-W."/>
            <person name="Bruemmer F."/>
            <person name="Labrenz M."/>
            <person name="Spormann A.M."/>
            <person name="Op den Camp H."/>
            <person name="Overmann J."/>
            <person name="Amann R."/>
            <person name="Jetten M.S.M."/>
            <person name="Mascher T."/>
            <person name="Medema M.H."/>
            <person name="Devos D.P."/>
            <person name="Kaster A.-K."/>
            <person name="Ovreas L."/>
            <person name="Rohde M."/>
            <person name="Galperin M.Y."/>
            <person name="Jogler C."/>
        </authorList>
    </citation>
    <scope>NUCLEOTIDE SEQUENCE [LARGE SCALE GENOMIC DNA]</scope>
    <source>
        <strain evidence="2 3">Mal52</strain>
    </source>
</reference>
<name>A0A517ZSP2_9PLAN</name>
<proteinExistence type="predicted"/>
<evidence type="ECO:0000313" key="3">
    <source>
        <dbReference type="Proteomes" id="UP000319383"/>
    </source>
</evidence>
<accession>A0A517ZSP2</accession>
<dbReference type="KEGG" id="sdyn:Mal52_39670"/>
<sequence length="290" mass="32824">MIAAQSRSFIEFPQPLGDEQLQVCWQATRCRLIDELRRIDACIEEETSPENDAHPNESLWDRLGPLLEEVFATEMLTRVWSGVLAARDRLHPTCGYGAVALNILVLQLKVRQRALRLLVDGAANDKDVQRIAATDRTRRKLERWTDLLLAEMVLRDEVVDYACDARRAREFGVDYFQNQTHTTYHATWTLLIAGMRAAFPAADEANTDTDSLPEDLFRAILACLPVDGFLEDGPSLSLRSTRNKRIHLKSDRFPSDAIAGMTPRITKPRAPKVSRPADGISFSQLRRPQD</sequence>
<dbReference type="AlphaFoldDB" id="A0A517ZSP2"/>
<evidence type="ECO:0000313" key="2">
    <source>
        <dbReference type="EMBL" id="QDU45473.1"/>
    </source>
</evidence>
<keyword evidence="3" id="KW-1185">Reference proteome</keyword>
<organism evidence="2 3">
    <name type="scientific">Symmachiella dynata</name>
    <dbReference type="NCBI Taxonomy" id="2527995"/>
    <lineage>
        <taxon>Bacteria</taxon>
        <taxon>Pseudomonadati</taxon>
        <taxon>Planctomycetota</taxon>
        <taxon>Planctomycetia</taxon>
        <taxon>Planctomycetales</taxon>
        <taxon>Planctomycetaceae</taxon>
        <taxon>Symmachiella</taxon>
    </lineage>
</organism>
<feature type="compositionally biased region" description="Polar residues" evidence="1">
    <location>
        <begin position="281"/>
        <end position="290"/>
    </location>
</feature>
<gene>
    <name evidence="2" type="ORF">Mal52_39670</name>
</gene>
<dbReference type="Proteomes" id="UP000319383">
    <property type="component" value="Chromosome"/>
</dbReference>
<feature type="region of interest" description="Disordered" evidence="1">
    <location>
        <begin position="258"/>
        <end position="290"/>
    </location>
</feature>
<evidence type="ECO:0000256" key="1">
    <source>
        <dbReference type="SAM" id="MobiDB-lite"/>
    </source>
</evidence>
<dbReference type="EMBL" id="CP036276">
    <property type="protein sequence ID" value="QDU45473.1"/>
    <property type="molecule type" value="Genomic_DNA"/>
</dbReference>